<evidence type="ECO:0000313" key="3">
    <source>
        <dbReference type="EMBL" id="GER44098.1"/>
    </source>
</evidence>
<evidence type="ECO:0000256" key="2">
    <source>
        <dbReference type="SAM" id="SignalP"/>
    </source>
</evidence>
<organism evidence="3 4">
    <name type="scientific">Striga asiatica</name>
    <name type="common">Asiatic witchweed</name>
    <name type="synonym">Buchnera asiatica</name>
    <dbReference type="NCBI Taxonomy" id="4170"/>
    <lineage>
        <taxon>Eukaryota</taxon>
        <taxon>Viridiplantae</taxon>
        <taxon>Streptophyta</taxon>
        <taxon>Embryophyta</taxon>
        <taxon>Tracheophyta</taxon>
        <taxon>Spermatophyta</taxon>
        <taxon>Magnoliopsida</taxon>
        <taxon>eudicotyledons</taxon>
        <taxon>Gunneridae</taxon>
        <taxon>Pentapetalae</taxon>
        <taxon>asterids</taxon>
        <taxon>lamiids</taxon>
        <taxon>Lamiales</taxon>
        <taxon>Orobanchaceae</taxon>
        <taxon>Buchnereae</taxon>
        <taxon>Striga</taxon>
    </lineage>
</organism>
<protein>
    <submittedName>
        <fullName evidence="3">Disease resistance protein</fullName>
    </submittedName>
</protein>
<dbReference type="GO" id="GO:0009506">
    <property type="term" value="C:plasmodesma"/>
    <property type="evidence" value="ECO:0007669"/>
    <property type="project" value="TreeGrafter"/>
</dbReference>
<proteinExistence type="predicted"/>
<dbReference type="AlphaFoldDB" id="A0A5A7QGL5"/>
<dbReference type="EMBL" id="BKCP01006848">
    <property type="protein sequence ID" value="GER44098.1"/>
    <property type="molecule type" value="Genomic_DNA"/>
</dbReference>
<keyword evidence="2" id="KW-0732">Signal</keyword>
<keyword evidence="4" id="KW-1185">Reference proteome</keyword>
<keyword evidence="1" id="KW-1133">Transmembrane helix</keyword>
<dbReference type="InterPro" id="IPR040283">
    <property type="entry name" value="DDB_G0292058-like"/>
</dbReference>
<feature type="transmembrane region" description="Helical" evidence="1">
    <location>
        <begin position="205"/>
        <end position="225"/>
    </location>
</feature>
<gene>
    <name evidence="3" type="ORF">STAS_20979</name>
</gene>
<evidence type="ECO:0000313" key="4">
    <source>
        <dbReference type="Proteomes" id="UP000325081"/>
    </source>
</evidence>
<keyword evidence="1" id="KW-0812">Transmembrane</keyword>
<comment type="caution">
    <text evidence="3">The sequence shown here is derived from an EMBL/GenBank/DDBJ whole genome shotgun (WGS) entry which is preliminary data.</text>
</comment>
<dbReference type="PANTHER" id="PTHR31414">
    <property type="entry name" value="TRANSMEMBRANE PROTEIN DDB_G0292058"/>
    <property type="match status" value="1"/>
</dbReference>
<dbReference type="PANTHER" id="PTHR31414:SF31">
    <property type="entry name" value="PROTEIN TWEETY HOMOLOG"/>
    <property type="match status" value="1"/>
</dbReference>
<dbReference type="OrthoDB" id="1937321at2759"/>
<dbReference type="GO" id="GO:0005886">
    <property type="term" value="C:plasma membrane"/>
    <property type="evidence" value="ECO:0007669"/>
    <property type="project" value="TreeGrafter"/>
</dbReference>
<feature type="transmembrane region" description="Helical" evidence="1">
    <location>
        <begin position="94"/>
        <end position="117"/>
    </location>
</feature>
<evidence type="ECO:0000256" key="1">
    <source>
        <dbReference type="SAM" id="Phobius"/>
    </source>
</evidence>
<accession>A0A5A7QGL5</accession>
<sequence>MLCFKNKVSSFLILTTLTMVSFSLFASPGEAQNDVVPKETQRPVLEGSNSSDLLLARERTRRQDPLEDHRYYNGGWNISNEHYIYSVFYTGYPLFLTATLWFILFGLFFLLLCIYGISEVFPKDEDFHENAKSTLDFVLQQADSTIEILQNVSGYLTAAKNVGISHVFLPRQLQTNIDNVNGMITTSANTLESATKKNKDNIFRYLDAVRLVLVVVLSVMLFLVYLGPFVSFMGPDFLIYVSVCFGWNLVATAFFLSGIYLVLHK</sequence>
<feature type="transmembrane region" description="Helical" evidence="1">
    <location>
        <begin position="237"/>
        <end position="263"/>
    </location>
</feature>
<feature type="signal peptide" evidence="2">
    <location>
        <begin position="1"/>
        <end position="31"/>
    </location>
</feature>
<dbReference type="Proteomes" id="UP000325081">
    <property type="component" value="Unassembled WGS sequence"/>
</dbReference>
<name>A0A5A7QGL5_STRAF</name>
<feature type="chain" id="PRO_5022998454" evidence="2">
    <location>
        <begin position="32"/>
        <end position="265"/>
    </location>
</feature>
<keyword evidence="1" id="KW-0472">Membrane</keyword>
<reference evidence="4" key="1">
    <citation type="journal article" date="2019" name="Curr. Biol.">
        <title>Genome Sequence of Striga asiatica Provides Insight into the Evolution of Plant Parasitism.</title>
        <authorList>
            <person name="Yoshida S."/>
            <person name="Kim S."/>
            <person name="Wafula E.K."/>
            <person name="Tanskanen J."/>
            <person name="Kim Y.M."/>
            <person name="Honaas L."/>
            <person name="Yang Z."/>
            <person name="Spallek T."/>
            <person name="Conn C.E."/>
            <person name="Ichihashi Y."/>
            <person name="Cheong K."/>
            <person name="Cui S."/>
            <person name="Der J.P."/>
            <person name="Gundlach H."/>
            <person name="Jiao Y."/>
            <person name="Hori C."/>
            <person name="Ishida J.K."/>
            <person name="Kasahara H."/>
            <person name="Kiba T."/>
            <person name="Kim M.S."/>
            <person name="Koo N."/>
            <person name="Laohavisit A."/>
            <person name="Lee Y.H."/>
            <person name="Lumba S."/>
            <person name="McCourt P."/>
            <person name="Mortimer J.C."/>
            <person name="Mutuku J.M."/>
            <person name="Nomura T."/>
            <person name="Sasaki-Sekimoto Y."/>
            <person name="Seto Y."/>
            <person name="Wang Y."/>
            <person name="Wakatake T."/>
            <person name="Sakakibara H."/>
            <person name="Demura T."/>
            <person name="Yamaguchi S."/>
            <person name="Yoneyama K."/>
            <person name="Manabe R.I."/>
            <person name="Nelson D.C."/>
            <person name="Schulman A.H."/>
            <person name="Timko M.P."/>
            <person name="dePamphilis C.W."/>
            <person name="Choi D."/>
            <person name="Shirasu K."/>
        </authorList>
    </citation>
    <scope>NUCLEOTIDE SEQUENCE [LARGE SCALE GENOMIC DNA]</scope>
    <source>
        <strain evidence="4">cv. UVA1</strain>
    </source>
</reference>